<evidence type="ECO:0000313" key="3">
    <source>
        <dbReference type="Proteomes" id="UP000032568"/>
    </source>
</evidence>
<feature type="signal peptide" evidence="1">
    <location>
        <begin position="1"/>
        <end position="21"/>
    </location>
</feature>
<gene>
    <name evidence="2" type="ORF">SG35_001730</name>
</gene>
<evidence type="ECO:0008006" key="4">
    <source>
        <dbReference type="Google" id="ProtNLM"/>
    </source>
</evidence>
<dbReference type="InterPro" id="IPR036514">
    <property type="entry name" value="SGNH_hydro_sf"/>
</dbReference>
<protein>
    <recommendedName>
        <fullName evidence="4">SGNH hydrolase-type esterase domain-containing protein</fullName>
    </recommendedName>
</protein>
<keyword evidence="3" id="KW-1185">Reference proteome</keyword>
<dbReference type="Proteomes" id="UP000032568">
    <property type="component" value="Chromosome"/>
</dbReference>
<organism evidence="2 3">
    <name type="scientific">Thalassomonas actiniarum</name>
    <dbReference type="NCBI Taxonomy" id="485447"/>
    <lineage>
        <taxon>Bacteria</taxon>
        <taxon>Pseudomonadati</taxon>
        <taxon>Pseudomonadota</taxon>
        <taxon>Gammaproteobacteria</taxon>
        <taxon>Alteromonadales</taxon>
        <taxon>Colwelliaceae</taxon>
        <taxon>Thalassomonas</taxon>
    </lineage>
</organism>
<proteinExistence type="predicted"/>
<sequence length="262" mass="28620">MHKKLLTATLLASLTTFSAFSKDNIIVDVNNPVVGLIGASYVDPEASINNTVGLTSLNGSSYRGIADYLKATTITKAKGLVYRENAEGGATSGGANGFKSMLQQAQELVEHTTQWADGTHMKAAVIFSFNDCKHTLAGLCPSQSDVISASINNTLDTINYLQSNNVKVFIVRAPSYDDLDFPLTEQIFSDVIPGFAMVDEQGYQLIQDTFQEYVHNLDGVTVIDAWQEFDHMGDGLHPDHKTKRKAAKVINKVLEKALKDKM</sequence>
<dbReference type="GO" id="GO:0016788">
    <property type="term" value="F:hydrolase activity, acting on ester bonds"/>
    <property type="evidence" value="ECO:0007669"/>
    <property type="project" value="UniProtKB-ARBA"/>
</dbReference>
<name>A0AAE9YTQ0_9GAMM</name>
<dbReference type="KEGG" id="tact:SG35_001730"/>
<accession>A0AAE9YTQ0</accession>
<reference evidence="2 3" key="1">
    <citation type="journal article" date="2015" name="Genome Announc.">
        <title>Draft Genome Sequences of Marine Isolates of Thalassomonas viridans and Thalassomonas actiniarum.</title>
        <authorList>
            <person name="Olonade I."/>
            <person name="van Zyl L.J."/>
            <person name="Trindade M."/>
        </authorList>
    </citation>
    <scope>NUCLEOTIDE SEQUENCE [LARGE SCALE GENOMIC DNA]</scope>
    <source>
        <strain evidence="2 3">A5K-106</strain>
    </source>
</reference>
<feature type="chain" id="PRO_5042247256" description="SGNH hydrolase-type esterase domain-containing protein" evidence="1">
    <location>
        <begin position="22"/>
        <end position="262"/>
    </location>
</feature>
<evidence type="ECO:0000313" key="2">
    <source>
        <dbReference type="EMBL" id="WDD99431.1"/>
    </source>
</evidence>
<dbReference type="EMBL" id="CP059735">
    <property type="protein sequence ID" value="WDD99431.1"/>
    <property type="molecule type" value="Genomic_DNA"/>
</dbReference>
<dbReference type="Gene3D" id="3.40.50.1110">
    <property type="entry name" value="SGNH hydrolase"/>
    <property type="match status" value="1"/>
</dbReference>
<dbReference type="AlphaFoldDB" id="A0AAE9YTQ0"/>
<reference evidence="2 3" key="2">
    <citation type="journal article" date="2022" name="Mar. Drugs">
        <title>Bioassay-Guided Fractionation Leads to the Detection of Cholic Acid Generated by the Rare Thalassomonas sp.</title>
        <authorList>
            <person name="Pheiffer F."/>
            <person name="Schneider Y.K."/>
            <person name="Hansen E.H."/>
            <person name="Andersen J.H."/>
            <person name="Isaksson J."/>
            <person name="Busche T."/>
            <person name="R C."/>
            <person name="Kalinowski J."/>
            <person name="Zyl L.V."/>
            <person name="Trindade M."/>
        </authorList>
    </citation>
    <scope>NUCLEOTIDE SEQUENCE [LARGE SCALE GENOMIC DNA]</scope>
    <source>
        <strain evidence="2 3">A5K-106</strain>
    </source>
</reference>
<keyword evidence="1" id="KW-0732">Signal</keyword>
<dbReference type="SUPFAM" id="SSF52266">
    <property type="entry name" value="SGNH hydrolase"/>
    <property type="match status" value="1"/>
</dbReference>
<dbReference type="RefSeq" id="WP_044834062.1">
    <property type="nucleotide sequence ID" value="NZ_CP059735.1"/>
</dbReference>
<evidence type="ECO:0000256" key="1">
    <source>
        <dbReference type="SAM" id="SignalP"/>
    </source>
</evidence>